<sequence>MVPSARSQQQDSISSNLASGDYPSGQDALGNSSQDSGIHRSSDESELIKTRQVVRVWQSLQCPYLSLCRIALDQLRQSSLDLLTASSKAETDSLYAISCKAEDNIRDKCSRDPKKGPRPVVVDLNSAFGVPANMLALLDNPNGPPAKCWGFPIGTFNNIKDFDTLEAIKKEFAVPLEVEGQTLAGPVDLVLKTSPPWKIGGGKGKLAYVIAIPIPIPEMPTRSDAWLSDGRNAPSCGVVTMEQPSYRKLVRFSHDKMDAFLRRAKAKDGLAYVEQCLREMGAPVDADKSIGSSSTLDKLNTLKRQVQRELRS</sequence>
<dbReference type="AlphaFoldDB" id="A0A0D7AXH8"/>
<evidence type="ECO:0000256" key="1">
    <source>
        <dbReference type="SAM" id="MobiDB-lite"/>
    </source>
</evidence>
<organism evidence="2 3">
    <name type="scientific">Cylindrobasidium torrendii FP15055 ss-10</name>
    <dbReference type="NCBI Taxonomy" id="1314674"/>
    <lineage>
        <taxon>Eukaryota</taxon>
        <taxon>Fungi</taxon>
        <taxon>Dikarya</taxon>
        <taxon>Basidiomycota</taxon>
        <taxon>Agaricomycotina</taxon>
        <taxon>Agaricomycetes</taxon>
        <taxon>Agaricomycetidae</taxon>
        <taxon>Agaricales</taxon>
        <taxon>Marasmiineae</taxon>
        <taxon>Physalacriaceae</taxon>
        <taxon>Cylindrobasidium</taxon>
    </lineage>
</organism>
<protein>
    <submittedName>
        <fullName evidence="2">Uncharacterized protein</fullName>
    </submittedName>
</protein>
<evidence type="ECO:0000313" key="2">
    <source>
        <dbReference type="EMBL" id="KIY62927.1"/>
    </source>
</evidence>
<feature type="region of interest" description="Disordered" evidence="1">
    <location>
        <begin position="1"/>
        <end position="43"/>
    </location>
</feature>
<name>A0A0D7AXH8_9AGAR</name>
<dbReference type="EMBL" id="KN880736">
    <property type="protein sequence ID" value="KIY62927.1"/>
    <property type="molecule type" value="Genomic_DNA"/>
</dbReference>
<feature type="compositionally biased region" description="Polar residues" evidence="1">
    <location>
        <begin position="1"/>
        <end position="18"/>
    </location>
</feature>
<evidence type="ECO:0000313" key="3">
    <source>
        <dbReference type="Proteomes" id="UP000054007"/>
    </source>
</evidence>
<reference evidence="2 3" key="1">
    <citation type="journal article" date="2015" name="Fungal Genet. Biol.">
        <title>Evolution of novel wood decay mechanisms in Agaricales revealed by the genome sequences of Fistulina hepatica and Cylindrobasidium torrendii.</title>
        <authorList>
            <person name="Floudas D."/>
            <person name="Held B.W."/>
            <person name="Riley R."/>
            <person name="Nagy L.G."/>
            <person name="Koehler G."/>
            <person name="Ransdell A.S."/>
            <person name="Younus H."/>
            <person name="Chow J."/>
            <person name="Chiniquy J."/>
            <person name="Lipzen A."/>
            <person name="Tritt A."/>
            <person name="Sun H."/>
            <person name="Haridas S."/>
            <person name="LaButti K."/>
            <person name="Ohm R.A."/>
            <person name="Kues U."/>
            <person name="Blanchette R.A."/>
            <person name="Grigoriev I.V."/>
            <person name="Minto R.E."/>
            <person name="Hibbett D.S."/>
        </authorList>
    </citation>
    <scope>NUCLEOTIDE SEQUENCE [LARGE SCALE GENOMIC DNA]</scope>
    <source>
        <strain evidence="2 3">FP15055 ss-10</strain>
    </source>
</reference>
<keyword evidence="3" id="KW-1185">Reference proteome</keyword>
<accession>A0A0D7AXH8</accession>
<dbReference type="Proteomes" id="UP000054007">
    <property type="component" value="Unassembled WGS sequence"/>
</dbReference>
<gene>
    <name evidence="2" type="ORF">CYLTODRAFT_494304</name>
</gene>
<proteinExistence type="predicted"/>